<feature type="binding site" evidence="3">
    <location>
        <position position="147"/>
    </location>
    <ligand>
        <name>a divalent metal cation</name>
        <dbReference type="ChEBI" id="CHEBI:60240"/>
    </ligand>
</feature>
<comment type="similarity">
    <text evidence="1">Belongs to the DinB family.</text>
</comment>
<evidence type="ECO:0000256" key="3">
    <source>
        <dbReference type="PIRSR" id="PIRSR607837-1"/>
    </source>
</evidence>
<dbReference type="PANTHER" id="PTHR37302">
    <property type="entry name" value="SLR1116 PROTEIN"/>
    <property type="match status" value="1"/>
</dbReference>
<organism evidence="4 5">
    <name type="scientific">Gimesia aquarii</name>
    <dbReference type="NCBI Taxonomy" id="2527964"/>
    <lineage>
        <taxon>Bacteria</taxon>
        <taxon>Pseudomonadati</taxon>
        <taxon>Planctomycetota</taxon>
        <taxon>Planctomycetia</taxon>
        <taxon>Planctomycetales</taxon>
        <taxon>Planctomycetaceae</taxon>
        <taxon>Gimesia</taxon>
    </lineage>
</organism>
<dbReference type="RefSeq" id="WP_144987781.1">
    <property type="nucleotide sequence ID" value="NZ_CP037920.1"/>
</dbReference>
<dbReference type="AlphaFoldDB" id="A0A517W0N2"/>
<evidence type="ECO:0000313" key="4">
    <source>
        <dbReference type="EMBL" id="QDT98815.1"/>
    </source>
</evidence>
<dbReference type="Pfam" id="PF05163">
    <property type="entry name" value="DinB"/>
    <property type="match status" value="1"/>
</dbReference>
<dbReference type="GO" id="GO:0046872">
    <property type="term" value="F:metal ion binding"/>
    <property type="evidence" value="ECO:0007669"/>
    <property type="project" value="UniProtKB-KW"/>
</dbReference>
<dbReference type="InterPro" id="IPR034660">
    <property type="entry name" value="DinB/YfiT-like"/>
</dbReference>
<keyword evidence="2 3" id="KW-0479">Metal-binding</keyword>
<sequence length="187" mass="21189">MSVKLISRLHEHRQWVNLALIASAEMLSEAQRKQTFKIGQGSIWKSLLHLYAAEYVWLEALLGDDSPTLPGDLPEELPGNQKGSGAIESFAELKQNWAELDQRWNRYLDQLTDDSLEEIVNKRSTSSGKGKIHQTKRYDVLLHVCTHAQYTTAQVVNMLRQVGAKTLPDTMLISMARKQMALISDQD</sequence>
<evidence type="ECO:0000256" key="2">
    <source>
        <dbReference type="ARBA" id="ARBA00022723"/>
    </source>
</evidence>
<feature type="binding site" evidence="3">
    <location>
        <position position="49"/>
    </location>
    <ligand>
        <name>a divalent metal cation</name>
        <dbReference type="ChEBI" id="CHEBI:60240"/>
    </ligand>
</feature>
<dbReference type="Proteomes" id="UP000318704">
    <property type="component" value="Chromosome"/>
</dbReference>
<dbReference type="SUPFAM" id="SSF109854">
    <property type="entry name" value="DinB/YfiT-like putative metalloenzymes"/>
    <property type="match status" value="1"/>
</dbReference>
<reference evidence="4 5" key="1">
    <citation type="submission" date="2019-03" db="EMBL/GenBank/DDBJ databases">
        <title>Deep-cultivation of Planctomycetes and their phenomic and genomic characterization uncovers novel biology.</title>
        <authorList>
            <person name="Wiegand S."/>
            <person name="Jogler M."/>
            <person name="Boedeker C."/>
            <person name="Pinto D."/>
            <person name="Vollmers J."/>
            <person name="Rivas-Marin E."/>
            <person name="Kohn T."/>
            <person name="Peeters S.H."/>
            <person name="Heuer A."/>
            <person name="Rast P."/>
            <person name="Oberbeckmann S."/>
            <person name="Bunk B."/>
            <person name="Jeske O."/>
            <person name="Meyerdierks A."/>
            <person name="Storesund J.E."/>
            <person name="Kallscheuer N."/>
            <person name="Luecker S."/>
            <person name="Lage O.M."/>
            <person name="Pohl T."/>
            <person name="Merkel B.J."/>
            <person name="Hornburger P."/>
            <person name="Mueller R.-W."/>
            <person name="Bruemmer F."/>
            <person name="Labrenz M."/>
            <person name="Spormann A.M."/>
            <person name="Op den Camp H."/>
            <person name="Overmann J."/>
            <person name="Amann R."/>
            <person name="Jetten M.S.M."/>
            <person name="Mascher T."/>
            <person name="Medema M.H."/>
            <person name="Devos D.P."/>
            <person name="Kaster A.-K."/>
            <person name="Ovreas L."/>
            <person name="Rohde M."/>
            <person name="Galperin M.Y."/>
            <person name="Jogler C."/>
        </authorList>
    </citation>
    <scope>NUCLEOTIDE SEQUENCE [LARGE SCALE GENOMIC DNA]</scope>
    <source>
        <strain evidence="4 5">V144</strain>
    </source>
</reference>
<protein>
    <submittedName>
        <fullName evidence="4">DinB family protein</fullName>
    </submittedName>
</protein>
<dbReference type="PANTHER" id="PTHR37302:SF3">
    <property type="entry name" value="DAMAGE-INDUCIBLE PROTEIN DINB"/>
    <property type="match status" value="1"/>
</dbReference>
<proteinExistence type="inferred from homology"/>
<evidence type="ECO:0000256" key="1">
    <source>
        <dbReference type="ARBA" id="ARBA00008635"/>
    </source>
</evidence>
<accession>A0A517W0N2</accession>
<name>A0A517W0N2_9PLAN</name>
<dbReference type="InterPro" id="IPR007837">
    <property type="entry name" value="DinB"/>
</dbReference>
<dbReference type="Gene3D" id="1.20.120.450">
    <property type="entry name" value="dinb family like domain"/>
    <property type="match status" value="1"/>
</dbReference>
<evidence type="ECO:0000313" key="5">
    <source>
        <dbReference type="Proteomes" id="UP000318704"/>
    </source>
</evidence>
<gene>
    <name evidence="4" type="ORF">V144x_43230</name>
</gene>
<dbReference type="KEGG" id="gaw:V144x_43230"/>
<dbReference type="EMBL" id="CP037920">
    <property type="protein sequence ID" value="QDT98815.1"/>
    <property type="molecule type" value="Genomic_DNA"/>
</dbReference>